<dbReference type="Proteomes" id="UP000003751">
    <property type="component" value="Unassembled WGS sequence"/>
</dbReference>
<dbReference type="Proteomes" id="UP000184203">
    <property type="component" value="Unassembled WGS sequence"/>
</dbReference>
<protein>
    <submittedName>
        <fullName evidence="3">Alpha/beta hydrolase fold protein</fullName>
    </submittedName>
    <submittedName>
        <fullName evidence="4">Pimeloyl-ACP methyl ester carboxylesterase</fullName>
    </submittedName>
</protein>
<dbReference type="EMBL" id="FRAN01000005">
    <property type="protein sequence ID" value="SHL20109.1"/>
    <property type="molecule type" value="Genomic_DNA"/>
</dbReference>
<evidence type="ECO:0000313" key="3">
    <source>
        <dbReference type="EMBL" id="EFW93474.1"/>
    </source>
</evidence>
<reference evidence="6" key="2">
    <citation type="submission" date="2016-11" db="EMBL/GenBank/DDBJ databases">
        <authorList>
            <person name="Varghese N."/>
            <person name="Submissions S."/>
        </authorList>
    </citation>
    <scope>NUCLEOTIDE SEQUENCE [LARGE SCALE GENOMIC DNA]</scope>
    <source>
        <strain evidence="6">DX253</strain>
    </source>
</reference>
<evidence type="ECO:0000259" key="2">
    <source>
        <dbReference type="Pfam" id="PF12697"/>
    </source>
</evidence>
<dbReference type="PANTHER" id="PTHR43798">
    <property type="entry name" value="MONOACYLGLYCEROL LIPASE"/>
    <property type="match status" value="1"/>
</dbReference>
<dbReference type="Gene3D" id="3.40.50.1820">
    <property type="entry name" value="alpha/beta hydrolase"/>
    <property type="match status" value="1"/>
</dbReference>
<dbReference type="PRINTS" id="PR00111">
    <property type="entry name" value="ABHYDROLASE"/>
</dbReference>
<name>E7QPJ1_HALPU</name>
<dbReference type="InterPro" id="IPR000073">
    <property type="entry name" value="AB_hydrolase_1"/>
</dbReference>
<dbReference type="InterPro" id="IPR050266">
    <property type="entry name" value="AB_hydrolase_sf"/>
</dbReference>
<dbReference type="AlphaFoldDB" id="E7QPJ1"/>
<dbReference type="eggNOG" id="arCOG07416">
    <property type="taxonomic scope" value="Archaea"/>
</dbReference>
<evidence type="ECO:0000313" key="6">
    <source>
        <dbReference type="Proteomes" id="UP000184203"/>
    </source>
</evidence>
<dbReference type="GO" id="GO:0016787">
    <property type="term" value="F:hydrolase activity"/>
    <property type="evidence" value="ECO:0007669"/>
    <property type="project" value="UniProtKB-KW"/>
</dbReference>
<evidence type="ECO:0000313" key="4">
    <source>
        <dbReference type="EMBL" id="SHL20109.1"/>
    </source>
</evidence>
<evidence type="ECO:0000256" key="1">
    <source>
        <dbReference type="ARBA" id="ARBA00022801"/>
    </source>
</evidence>
<reference evidence="3 5" key="1">
    <citation type="journal article" date="2014" name="ISME J.">
        <title>Trehalose/2-sulfotrehalose biosynthesis and glycine-betaine uptake are widely spread mechanisms for osmoadaptation in the Halobacteriales.</title>
        <authorList>
            <person name="Youssef N.H."/>
            <person name="Savage-Ashlock K.N."/>
            <person name="McCully A.L."/>
            <person name="Luedtke B."/>
            <person name="Shaw E.I."/>
            <person name="Hoff W.D."/>
            <person name="Elshahed M.S."/>
        </authorList>
    </citation>
    <scope>NUCLEOTIDE SEQUENCE [LARGE SCALE GENOMIC DNA]</scope>
    <source>
        <strain evidence="3 5">DX253</strain>
    </source>
</reference>
<dbReference type="PANTHER" id="PTHR43798:SF31">
    <property type="entry name" value="AB HYDROLASE SUPERFAMILY PROTEIN YCLE"/>
    <property type="match status" value="1"/>
</dbReference>
<dbReference type="STRING" id="797209.GCA_000376445_03648"/>
<proteinExistence type="predicted"/>
<dbReference type="EMBL" id="AEMG01000003">
    <property type="protein sequence ID" value="EFW93474.1"/>
    <property type="molecule type" value="Genomic_DNA"/>
</dbReference>
<keyword evidence="1 3" id="KW-0378">Hydrolase</keyword>
<accession>E7QPJ1</accession>
<dbReference type="OrthoDB" id="248279at2157"/>
<evidence type="ECO:0000313" key="5">
    <source>
        <dbReference type="Proteomes" id="UP000003751"/>
    </source>
</evidence>
<reference evidence="4" key="3">
    <citation type="submission" date="2016-11" db="EMBL/GenBank/DDBJ databases">
        <authorList>
            <person name="Jaros S."/>
            <person name="Januszkiewicz K."/>
            <person name="Wedrychowicz H."/>
        </authorList>
    </citation>
    <scope>NUCLEOTIDE SEQUENCE [LARGE SCALE GENOMIC DNA]</scope>
    <source>
        <strain evidence="4">DX253</strain>
    </source>
</reference>
<dbReference type="InterPro" id="IPR029058">
    <property type="entry name" value="AB_hydrolase_fold"/>
</dbReference>
<gene>
    <name evidence="4" type="ORF">SAMN05444342_3241</name>
    <name evidence="3" type="ORF">ZOD2009_03647</name>
</gene>
<organism evidence="3 5">
    <name type="scientific">Haladaptatus paucihalophilus DX253</name>
    <dbReference type="NCBI Taxonomy" id="797209"/>
    <lineage>
        <taxon>Archaea</taxon>
        <taxon>Methanobacteriati</taxon>
        <taxon>Methanobacteriota</taxon>
        <taxon>Stenosarchaea group</taxon>
        <taxon>Halobacteria</taxon>
        <taxon>Halobacteriales</taxon>
        <taxon>Haladaptataceae</taxon>
        <taxon>Haladaptatus</taxon>
    </lineage>
</organism>
<dbReference type="PATRIC" id="fig|797209.4.peg.715"/>
<dbReference type="SUPFAM" id="SSF53474">
    <property type="entry name" value="alpha/beta-Hydrolases"/>
    <property type="match status" value="1"/>
</dbReference>
<feature type="domain" description="AB hydrolase-1" evidence="2">
    <location>
        <begin position="30"/>
        <end position="255"/>
    </location>
</feature>
<sequence length="269" mass="29405">MNLPDGWTTNTARVNGVELRYYRTGDGPTLVLAHGFYSNGRCWERLAADLADEYELVMYDARGHGRSDAPESGYGIEDRVADLVGLVGALSLDDPILVGHSMGGSTAAWTAATHPDLPRAVVLEDPAGVHGPPDTGPDERARMVRENVREWSNRSLEALVADHDDREPALARRLAVANAECRPEIAEITREGYPPLADAFPDIECPTLVLKADADPATRAADLDLADELTDGRLVHVPDAGHCVLRDEYEAAYAELRTFLRRLSFDADY</sequence>
<keyword evidence="6" id="KW-1185">Reference proteome</keyword>
<dbReference type="GO" id="GO:0016020">
    <property type="term" value="C:membrane"/>
    <property type="evidence" value="ECO:0007669"/>
    <property type="project" value="TreeGrafter"/>
</dbReference>
<dbReference type="RefSeq" id="WP_007977133.1">
    <property type="nucleotide sequence ID" value="NZ_AEMG01000003.1"/>
</dbReference>
<dbReference type="Pfam" id="PF12697">
    <property type="entry name" value="Abhydrolase_6"/>
    <property type="match status" value="1"/>
</dbReference>